<dbReference type="Pfam" id="PF00395">
    <property type="entry name" value="SLH"/>
    <property type="match status" value="1"/>
</dbReference>
<dbReference type="CDD" id="cd05379">
    <property type="entry name" value="CAP_bacterial"/>
    <property type="match status" value="1"/>
</dbReference>
<feature type="domain" description="SLH" evidence="2">
    <location>
        <begin position="149"/>
        <end position="211"/>
    </location>
</feature>
<dbReference type="Proteomes" id="UP000557217">
    <property type="component" value="Unassembled WGS sequence"/>
</dbReference>
<feature type="chain" id="PRO_5032611960" evidence="1">
    <location>
        <begin position="27"/>
        <end position="489"/>
    </location>
</feature>
<comment type="caution">
    <text evidence="3">The sequence shown here is derived from an EMBL/GenBank/DDBJ whole genome shotgun (WGS) entry which is preliminary data.</text>
</comment>
<gene>
    <name evidence="3" type="ORF">HNR36_000730</name>
</gene>
<dbReference type="InterPro" id="IPR001119">
    <property type="entry name" value="SLH_dom"/>
</dbReference>
<dbReference type="RefSeq" id="WP_016837913.1">
    <property type="nucleotide sequence ID" value="NZ_AP018335.1"/>
</dbReference>
<dbReference type="Pfam" id="PF00188">
    <property type="entry name" value="CAP"/>
    <property type="match status" value="1"/>
</dbReference>
<dbReference type="AlphaFoldDB" id="A0A840PT39"/>
<evidence type="ECO:0000259" key="2">
    <source>
        <dbReference type="PROSITE" id="PS51272"/>
    </source>
</evidence>
<reference evidence="3 4" key="1">
    <citation type="submission" date="2020-08" db="EMBL/GenBank/DDBJ databases">
        <title>Genomic Encyclopedia of Type Strains, Phase IV (KMG-IV): sequencing the most valuable type-strain genomes for metagenomic binning, comparative biology and taxonomic classification.</title>
        <authorList>
            <person name="Goeker M."/>
        </authorList>
    </citation>
    <scope>NUCLEOTIDE SEQUENCE [LARGE SCALE GENOMIC DNA]</scope>
    <source>
        <strain evidence="3 4">DSM 10633</strain>
    </source>
</reference>
<dbReference type="PANTHER" id="PTHR31157">
    <property type="entry name" value="SCP DOMAIN-CONTAINING PROTEIN"/>
    <property type="match status" value="1"/>
</dbReference>
<proteinExistence type="predicted"/>
<dbReference type="SUPFAM" id="SSF55797">
    <property type="entry name" value="PR-1-like"/>
    <property type="match status" value="1"/>
</dbReference>
<dbReference type="PROSITE" id="PS51272">
    <property type="entry name" value="SLH"/>
    <property type="match status" value="2"/>
</dbReference>
<accession>A0A840PT39</accession>
<evidence type="ECO:0000256" key="1">
    <source>
        <dbReference type="SAM" id="SignalP"/>
    </source>
</evidence>
<feature type="signal peptide" evidence="1">
    <location>
        <begin position="1"/>
        <end position="26"/>
    </location>
</feature>
<evidence type="ECO:0000313" key="4">
    <source>
        <dbReference type="Proteomes" id="UP000557217"/>
    </source>
</evidence>
<organism evidence="3 4">
    <name type="scientific">Ureibacillus thermosphaericus</name>
    <dbReference type="NCBI Taxonomy" id="51173"/>
    <lineage>
        <taxon>Bacteria</taxon>
        <taxon>Bacillati</taxon>
        <taxon>Bacillota</taxon>
        <taxon>Bacilli</taxon>
        <taxon>Bacillales</taxon>
        <taxon>Caryophanaceae</taxon>
        <taxon>Ureibacillus</taxon>
    </lineage>
</organism>
<dbReference type="PANTHER" id="PTHR31157:SF1">
    <property type="entry name" value="SCP DOMAIN-CONTAINING PROTEIN"/>
    <property type="match status" value="1"/>
</dbReference>
<dbReference type="EMBL" id="JACHGZ010000005">
    <property type="protein sequence ID" value="MBB5148344.1"/>
    <property type="molecule type" value="Genomic_DNA"/>
</dbReference>
<keyword evidence="4" id="KW-1185">Reference proteome</keyword>
<dbReference type="InterPro" id="IPR014044">
    <property type="entry name" value="CAP_dom"/>
</dbReference>
<dbReference type="Pfam" id="PF14504">
    <property type="entry name" value="CAP_assoc_N"/>
    <property type="match status" value="1"/>
</dbReference>
<keyword evidence="1" id="KW-0732">Signal</keyword>
<dbReference type="InterPro" id="IPR035940">
    <property type="entry name" value="CAP_sf"/>
</dbReference>
<name>A0A840PT39_URETH</name>
<protein>
    <submittedName>
        <fullName evidence="3">Uncharacterized protein YkwD</fullName>
    </submittedName>
</protein>
<feature type="domain" description="SLH" evidence="2">
    <location>
        <begin position="90"/>
        <end position="148"/>
    </location>
</feature>
<sequence length="489" mass="56242">MKHFIILLHTLVLCGLLILSPINVHAEKVFIDTDVFNDHYESTNYLNQLNVYDYIEGNQFYPNQSISRSDVAKVIHTLFKDQLKKIRDYEEQPFIDVLSTNPYYESIIWSYEVGIFDGDHGRFKGEESLNRAQLAKILVNTFNLQSSSKTPSFIDVPEGHWAYDYIYTLYGLGITKGSNGYFMPNQPVTNGQFASFIYRTMQVTGLDEILASKEPKFKEKKQLASKNVLATFPSEYDFVWNQIGKNEQLELEGVNEKNEVVGFYSTIIGKELFDITIGESDKEDVLRLYGKGIEAILKNNTPYILAKDDGHAIYLIEGKYVTFFFDQFQSDVVRSILWIEEEYEMKKEGFYGNYRVEARQEGFENLMVELMNQARVIFGVPPLKSAQQYRETARKHSMDMVKNHFFSHTGSDGKNALERMLADGMNFIHGGGENLAAGAYNTIYAHEALMNSKGHRENILFKQYTHAFTGVAFDGTRPYWTINFFIANE</sequence>
<dbReference type="Gene3D" id="3.40.33.10">
    <property type="entry name" value="CAP"/>
    <property type="match status" value="1"/>
</dbReference>
<evidence type="ECO:0000313" key="3">
    <source>
        <dbReference type="EMBL" id="MBB5148344.1"/>
    </source>
</evidence>
<dbReference type="InterPro" id="IPR029410">
    <property type="entry name" value="CAP_assoc"/>
</dbReference>